<feature type="domain" description="Orn/DAP/Arg decarboxylase 2 N-terminal" evidence="15">
    <location>
        <begin position="43"/>
        <end position="286"/>
    </location>
</feature>
<sequence length="424" mass="46936">MSWFSRLEGQLKVEDVLLSSVAEKYGTPCYVYSRSGCETGYNEYKKALEWCPGGGRVCYAVKANSNLSILSLLADLGSGFEIVSVGELERVLAAGGEGQKVVFCGVCKEEHEIRRALEVEIFCFNVESEKELELIQKVAESMKKVAPISLRVNPDIDPRTHPYISTGLKENKFGIESKKAVLVYQKAAALPNVKIIGIACHIGSQILTMEPLLEAFDCIMGLVQELKDLGITINHIDIGGGLGVQYSNDENPPSPSEYLSRIKSKLLEKSRDIPDIIVQPGRSIVAEAGVLLTRVNFIKETSNKSFAVIDASMTDLLRPSLYGAYHKIEPVDYDENKTEIECDVVGPVCESGDFIGKKRRLRIIDGDLIVVYGAGAYGHCMSSNYNSRNRPAEVLVDGNKMKLVRRRETIRDQLQLELTEFNSQ</sequence>
<accession>A0A1X7UEQ0</accession>
<comment type="pathway">
    <text evidence="10">Amino-acid biosynthesis; L-lysine biosynthesis via DAP pathway; L-lysine from DL-2,6-diaminopimelate: step 1/1.</text>
</comment>
<proteinExistence type="inferred from homology"/>
<dbReference type="PROSITE" id="PS00879">
    <property type="entry name" value="ODR_DC_2_2"/>
    <property type="match status" value="1"/>
</dbReference>
<evidence type="ECO:0000256" key="12">
    <source>
        <dbReference type="ARBA" id="ARBA00066427"/>
    </source>
</evidence>
<keyword evidence="4 13" id="KW-0663">Pyridoxal phosphate</keyword>
<feature type="domain" description="Orn/DAP/Arg decarboxylase 2 C-terminal" evidence="14">
    <location>
        <begin position="29"/>
        <end position="375"/>
    </location>
</feature>
<name>A0A1X7UEQ0_AMPQE</name>
<dbReference type="InterPro" id="IPR009006">
    <property type="entry name" value="Ala_racemase/Decarboxylase_C"/>
</dbReference>
<dbReference type="PANTHER" id="PTHR43727:SF2">
    <property type="entry name" value="GROUP IV DECARBOXYLASE"/>
    <property type="match status" value="1"/>
</dbReference>
<dbReference type="GO" id="GO:0009089">
    <property type="term" value="P:lysine biosynthetic process via diaminopimelate"/>
    <property type="evidence" value="ECO:0007669"/>
    <property type="project" value="InterPro"/>
</dbReference>
<reference evidence="17" key="1">
    <citation type="journal article" date="2010" name="Nature">
        <title>The Amphimedon queenslandica genome and the evolution of animal complexity.</title>
        <authorList>
            <person name="Srivastava M."/>
            <person name="Simakov O."/>
            <person name="Chapman J."/>
            <person name="Fahey B."/>
            <person name="Gauthier M.E."/>
            <person name="Mitros T."/>
            <person name="Richards G.S."/>
            <person name="Conaco C."/>
            <person name="Dacre M."/>
            <person name="Hellsten U."/>
            <person name="Larroux C."/>
            <person name="Putnam N.H."/>
            <person name="Stanke M."/>
            <person name="Adamska M."/>
            <person name="Darling A."/>
            <person name="Degnan S.M."/>
            <person name="Oakley T.H."/>
            <person name="Plachetzki D.C."/>
            <person name="Zhai Y."/>
            <person name="Adamski M."/>
            <person name="Calcino A."/>
            <person name="Cummins S.F."/>
            <person name="Goodstein D.M."/>
            <person name="Harris C."/>
            <person name="Jackson D.J."/>
            <person name="Leys S.P."/>
            <person name="Shu S."/>
            <person name="Woodcroft B.J."/>
            <person name="Vervoort M."/>
            <person name="Kosik K.S."/>
            <person name="Manning G."/>
            <person name="Degnan B.M."/>
            <person name="Rokhsar D.S."/>
        </authorList>
    </citation>
    <scope>NUCLEOTIDE SEQUENCE [LARGE SCALE GENOMIC DNA]</scope>
</reference>
<evidence type="ECO:0000259" key="14">
    <source>
        <dbReference type="Pfam" id="PF00278"/>
    </source>
</evidence>
<organism evidence="16">
    <name type="scientific">Amphimedon queenslandica</name>
    <name type="common">Sponge</name>
    <dbReference type="NCBI Taxonomy" id="400682"/>
    <lineage>
        <taxon>Eukaryota</taxon>
        <taxon>Metazoa</taxon>
        <taxon>Porifera</taxon>
        <taxon>Demospongiae</taxon>
        <taxon>Heteroscleromorpha</taxon>
        <taxon>Haplosclerida</taxon>
        <taxon>Niphatidae</taxon>
        <taxon>Amphimedon</taxon>
    </lineage>
</organism>
<dbReference type="OMA" id="HGNAKSP"/>
<evidence type="ECO:0000256" key="7">
    <source>
        <dbReference type="ARBA" id="ARBA00037173"/>
    </source>
</evidence>
<evidence type="ECO:0000313" key="17">
    <source>
        <dbReference type="Proteomes" id="UP000007879"/>
    </source>
</evidence>
<keyword evidence="5" id="KW-0457">Lysine biosynthesis</keyword>
<dbReference type="InterPro" id="IPR022653">
    <property type="entry name" value="De-COase2_pyr-phos_BS"/>
</dbReference>
<evidence type="ECO:0000256" key="10">
    <source>
        <dbReference type="ARBA" id="ARBA00060643"/>
    </source>
</evidence>
<evidence type="ECO:0000256" key="3">
    <source>
        <dbReference type="ARBA" id="ARBA00022793"/>
    </source>
</evidence>
<dbReference type="GO" id="GO:0008836">
    <property type="term" value="F:diaminopimelate decarboxylase activity"/>
    <property type="evidence" value="ECO:0007669"/>
    <property type="project" value="UniProtKB-EC"/>
</dbReference>
<dbReference type="EnsemblMetazoa" id="XM_003388137.2">
    <property type="protein sequence ID" value="XP_003388185.1"/>
    <property type="gene ID" value="LOC100634198"/>
</dbReference>
<dbReference type="AlphaFoldDB" id="A0A1X7UEQ0"/>
<keyword evidence="17" id="KW-1185">Reference proteome</keyword>
<dbReference type="HAMAP" id="MF_02120">
    <property type="entry name" value="LysA"/>
    <property type="match status" value="1"/>
</dbReference>
<dbReference type="EC" id="4.1.1.20" evidence="12"/>
<dbReference type="PROSITE" id="PS00878">
    <property type="entry name" value="ODR_DC_2_1"/>
    <property type="match status" value="1"/>
</dbReference>
<evidence type="ECO:0000256" key="5">
    <source>
        <dbReference type="ARBA" id="ARBA00023154"/>
    </source>
</evidence>
<comment type="cofactor">
    <cofactor evidence="1 13">
        <name>pyridoxal 5'-phosphate</name>
        <dbReference type="ChEBI" id="CHEBI:597326"/>
    </cofactor>
</comment>
<dbReference type="KEGG" id="aqu:100634198"/>
<dbReference type="Gene3D" id="3.20.20.10">
    <property type="entry name" value="Alanine racemase"/>
    <property type="match status" value="1"/>
</dbReference>
<dbReference type="STRING" id="400682.A0A1X7UEQ0"/>
<dbReference type="eggNOG" id="KOG0622">
    <property type="taxonomic scope" value="Eukaryota"/>
</dbReference>
<dbReference type="Pfam" id="PF00278">
    <property type="entry name" value="Orn_DAP_Arg_deC"/>
    <property type="match status" value="1"/>
</dbReference>
<protein>
    <recommendedName>
        <fullName evidence="12">diaminopimelate decarboxylase</fullName>
        <ecNumber evidence="12">4.1.1.20</ecNumber>
    </recommendedName>
</protein>
<keyword evidence="3" id="KW-0210">Decarboxylase</keyword>
<comment type="catalytic activity">
    <reaction evidence="8">
        <text>meso-2,6-diaminopimelate + H(+) = L-lysine + CO2</text>
        <dbReference type="Rhea" id="RHEA:15101"/>
        <dbReference type="ChEBI" id="CHEBI:15378"/>
        <dbReference type="ChEBI" id="CHEBI:16526"/>
        <dbReference type="ChEBI" id="CHEBI:32551"/>
        <dbReference type="ChEBI" id="CHEBI:57791"/>
        <dbReference type="EC" id="4.1.1.20"/>
    </reaction>
</comment>
<reference evidence="16" key="2">
    <citation type="submission" date="2017-05" db="UniProtKB">
        <authorList>
            <consortium name="EnsemblMetazoa"/>
        </authorList>
    </citation>
    <scope>IDENTIFICATION</scope>
</reference>
<keyword evidence="6" id="KW-0456">Lyase</keyword>
<evidence type="ECO:0000256" key="4">
    <source>
        <dbReference type="ARBA" id="ARBA00022898"/>
    </source>
</evidence>
<dbReference type="CDD" id="cd06828">
    <property type="entry name" value="PLPDE_III_DapDC"/>
    <property type="match status" value="1"/>
</dbReference>
<comment type="similarity">
    <text evidence="11">Belongs to the Orn/Lys/Arg decarboxylase class-II family. LysA subfamily.</text>
</comment>
<comment type="function">
    <text evidence="9">Specifically catalyzes the decarboxylation of meso-diaminopimelate (meso-DAP) to L-lysine.</text>
</comment>
<evidence type="ECO:0000256" key="6">
    <source>
        <dbReference type="ARBA" id="ARBA00023239"/>
    </source>
</evidence>
<dbReference type="InParanoid" id="A0A1X7UEQ0"/>
<dbReference type="PRINTS" id="PR01181">
    <property type="entry name" value="DAPDCRBXLASE"/>
</dbReference>
<dbReference type="PANTHER" id="PTHR43727">
    <property type="entry name" value="DIAMINOPIMELATE DECARBOXYLASE"/>
    <property type="match status" value="1"/>
</dbReference>
<comment type="function">
    <text evidence="7">Catalyzes the first and rate-limiting step of polyamine biosynthesis that converts ornithine into putrescine, which is the precursor for the polyamines, spermidine and spermine. Polyamines are essential for cell proliferation and are implicated in cellular processes, ranging from DNA replication to apoptosis.</text>
</comment>
<dbReference type="FunFam" id="3.20.20.10:FF:000003">
    <property type="entry name" value="Diaminopimelate decarboxylase"/>
    <property type="match status" value="1"/>
</dbReference>
<evidence type="ECO:0000313" key="16">
    <source>
        <dbReference type="EnsemblMetazoa" id="Aqu2.1.26247_001"/>
    </source>
</evidence>
<dbReference type="FunFam" id="2.40.37.10:FF:000003">
    <property type="entry name" value="Diaminopimelate decarboxylase"/>
    <property type="match status" value="1"/>
</dbReference>
<evidence type="ECO:0000256" key="11">
    <source>
        <dbReference type="ARBA" id="ARBA00060983"/>
    </source>
</evidence>
<evidence type="ECO:0000259" key="15">
    <source>
        <dbReference type="Pfam" id="PF02784"/>
    </source>
</evidence>
<dbReference type="InterPro" id="IPR029066">
    <property type="entry name" value="PLP-binding_barrel"/>
</dbReference>
<dbReference type="PRINTS" id="PR01179">
    <property type="entry name" value="ODADCRBXLASE"/>
</dbReference>
<dbReference type="InterPro" id="IPR022644">
    <property type="entry name" value="De-COase2_N"/>
</dbReference>
<evidence type="ECO:0000256" key="2">
    <source>
        <dbReference type="ARBA" id="ARBA00022605"/>
    </source>
</evidence>
<dbReference type="SUPFAM" id="SSF50621">
    <property type="entry name" value="Alanine racemase C-terminal domain-like"/>
    <property type="match status" value="1"/>
</dbReference>
<dbReference type="NCBIfam" id="TIGR01048">
    <property type="entry name" value="lysA"/>
    <property type="match status" value="1"/>
</dbReference>
<dbReference type="EnsemblMetazoa" id="Aqu2.1.26247_001">
    <property type="protein sequence ID" value="Aqu2.1.26247_001"/>
    <property type="gene ID" value="Aqu2.1.26247"/>
</dbReference>
<evidence type="ECO:0000256" key="8">
    <source>
        <dbReference type="ARBA" id="ARBA00050464"/>
    </source>
</evidence>
<dbReference type="Pfam" id="PF02784">
    <property type="entry name" value="Orn_Arg_deC_N"/>
    <property type="match status" value="1"/>
</dbReference>
<keyword evidence="2" id="KW-0028">Amino-acid biosynthesis</keyword>
<gene>
    <name evidence="16" type="primary">100634198</name>
</gene>
<dbReference type="InterPro" id="IPR000183">
    <property type="entry name" value="Orn/DAP/Arg_de-COase"/>
</dbReference>
<dbReference type="InterPro" id="IPR022643">
    <property type="entry name" value="De-COase2_C"/>
</dbReference>
<dbReference type="InterPro" id="IPR002986">
    <property type="entry name" value="DAP_deCOOHase_LysA"/>
</dbReference>
<dbReference type="Proteomes" id="UP000007879">
    <property type="component" value="Unassembled WGS sequence"/>
</dbReference>
<feature type="modified residue" description="N6-(pyridoxal phosphate)lysine" evidence="13">
    <location>
        <position position="62"/>
    </location>
</feature>
<evidence type="ECO:0000256" key="9">
    <source>
        <dbReference type="ARBA" id="ARBA00053571"/>
    </source>
</evidence>
<evidence type="ECO:0000256" key="13">
    <source>
        <dbReference type="PIRSR" id="PIRSR600183-50"/>
    </source>
</evidence>
<dbReference type="Gene3D" id="2.40.37.10">
    <property type="entry name" value="Lyase, Ornithine Decarboxylase, Chain A, domain 1"/>
    <property type="match status" value="1"/>
</dbReference>
<dbReference type="OrthoDB" id="5034579at2759"/>
<dbReference type="SUPFAM" id="SSF51419">
    <property type="entry name" value="PLP-binding barrel"/>
    <property type="match status" value="1"/>
</dbReference>
<dbReference type="InterPro" id="IPR022657">
    <property type="entry name" value="De-COase2_CS"/>
</dbReference>
<evidence type="ECO:0000256" key="1">
    <source>
        <dbReference type="ARBA" id="ARBA00001933"/>
    </source>
</evidence>
<feature type="active site" description="Proton donor" evidence="13">
    <location>
        <position position="349"/>
    </location>
</feature>